<feature type="compositionally biased region" description="Pro residues" evidence="1">
    <location>
        <begin position="338"/>
        <end position="360"/>
    </location>
</feature>
<feature type="compositionally biased region" description="Pro residues" evidence="1">
    <location>
        <begin position="587"/>
        <end position="597"/>
    </location>
</feature>
<sequence>MSRKRLSGAARRRLAALRRQELDPSILEQKNLAREQALLRRSLLAVQKHCSEPQPSSLPGVSSTTSPKDSPTEAALASVQVLIEPLNQHHLLQPPQPSKHFLARSPTRHGSFYPLQALGRPSLWPESSAYQQHISQFNYREPQGHHQHQHYWNQEQQGRESHYHMQQQPHQFQQHFSQDLTFHKPYPDLSRGHPQHHVRSHTYPPPSHQSYPPRQGHPHIRRQYRPQTGSKPGGSLAGQRKHGPRVPHPRHPRAALDGRRVHHPGHGSPHSLGEASLAGGYGFEGAAEGTSVTYLPYPVSVEPDPLPPPYHSPPPPPVTGGYGTLAFSPAPPVHFLNPSPPPVDFKSPPAPACHPQPPSSTTPLQADQNILGDESLEFPASIDTEGSNMTGAVTPKPEEGRIPVEGEPGEIGDTQGVAHGTAKKESLDDDIPVDGALAENADMAGKAQEGAEKESHGEAMGPSEGAGATEEAQEVDTCMPPSAPILSEYRDGAVYYTYPDDLPQSQSQPVPYYHTQTPAPYERQPSPESYPQYAPPESPPLLQPPHHPFTPPHTPPMAFNFEQQHAMYPQEFYHYTPSGSPSMLQPPHHPFTPPHTPPMAFEQQHAMYPQDFYHYTPPGSPPMLQPPHHPFTPPVSPPLPLPYYHQHPYPQQPHYPHATPSFAETLPSSPPQAVPSLKPALQGQKAPTDDPALALPAGPTPPTQHETEAAGASVHPEAIPPPSSLPRGRPSDNEQQVKSPVDLNTHSEEERPTKEATPQSGTSGKSLDKSGSSRTSNQSHGSIGSKRSQRKSARKKSTSPPQQRPPRIPAVRVRDYYGKPYTFYVPDKYEGPLCYPTRFFYQPQPRLPYSAREMERQGLTYGPYK</sequence>
<feature type="compositionally biased region" description="Pro residues" evidence="1">
    <location>
        <begin position="618"/>
        <end position="641"/>
    </location>
</feature>
<comment type="caution">
    <text evidence="2">The sequence shown here is derived from an EMBL/GenBank/DDBJ whole genome shotgun (WGS) entry which is preliminary data.</text>
</comment>
<feature type="compositionally biased region" description="Polar residues" evidence="1">
    <location>
        <begin position="733"/>
        <end position="744"/>
    </location>
</feature>
<feature type="region of interest" description="Disordered" evidence="1">
    <location>
        <begin position="305"/>
        <end position="484"/>
    </location>
</feature>
<name>A0A4D9CX91_9STRA</name>
<feature type="compositionally biased region" description="Polar residues" evidence="1">
    <location>
        <begin position="53"/>
        <end position="69"/>
    </location>
</feature>
<keyword evidence="3" id="KW-1185">Reference proteome</keyword>
<feature type="region of interest" description="Disordered" evidence="1">
    <location>
        <begin position="497"/>
        <end position="558"/>
    </location>
</feature>
<feature type="compositionally biased region" description="Low complexity" evidence="1">
    <location>
        <begin position="166"/>
        <end position="178"/>
    </location>
</feature>
<dbReference type="Proteomes" id="UP000355283">
    <property type="component" value="Unassembled WGS sequence"/>
</dbReference>
<feature type="compositionally biased region" description="Low complexity" evidence="1">
    <location>
        <begin position="642"/>
        <end position="657"/>
    </location>
</feature>
<organism evidence="2 3">
    <name type="scientific">Nannochloropsis salina CCMP1776</name>
    <dbReference type="NCBI Taxonomy" id="1027361"/>
    <lineage>
        <taxon>Eukaryota</taxon>
        <taxon>Sar</taxon>
        <taxon>Stramenopiles</taxon>
        <taxon>Ochrophyta</taxon>
        <taxon>Eustigmatophyceae</taxon>
        <taxon>Eustigmatales</taxon>
        <taxon>Monodopsidaceae</taxon>
        <taxon>Microchloropsis</taxon>
        <taxon>Microchloropsis salina</taxon>
    </lineage>
</organism>
<feature type="compositionally biased region" description="Pro residues" evidence="1">
    <location>
        <begin position="305"/>
        <end position="318"/>
    </location>
</feature>
<dbReference type="EMBL" id="SDOX01000069">
    <property type="protein sequence ID" value="TFJ83134.1"/>
    <property type="molecule type" value="Genomic_DNA"/>
</dbReference>
<evidence type="ECO:0000256" key="1">
    <source>
        <dbReference type="SAM" id="MobiDB-lite"/>
    </source>
</evidence>
<feature type="region of interest" description="Disordered" evidence="1">
    <location>
        <begin position="145"/>
        <end position="276"/>
    </location>
</feature>
<feature type="compositionally biased region" description="Basic and acidic residues" evidence="1">
    <location>
        <begin position="745"/>
        <end position="754"/>
    </location>
</feature>
<feature type="compositionally biased region" description="Basic residues" evidence="1">
    <location>
        <begin position="239"/>
        <end position="253"/>
    </location>
</feature>
<feature type="compositionally biased region" description="Pro residues" evidence="1">
    <location>
        <begin position="533"/>
        <end position="555"/>
    </location>
</feature>
<reference evidence="2 3" key="1">
    <citation type="submission" date="2019-01" db="EMBL/GenBank/DDBJ databases">
        <title>Nuclear Genome Assembly of the Microalgal Biofuel strain Nannochloropsis salina CCMP1776.</title>
        <authorList>
            <person name="Hovde B."/>
        </authorList>
    </citation>
    <scope>NUCLEOTIDE SEQUENCE [LARGE SCALE GENOMIC DNA]</scope>
    <source>
        <strain evidence="2 3">CCMP1776</strain>
    </source>
</reference>
<protein>
    <submittedName>
        <fullName evidence="2">Uncharacterized protein</fullName>
    </submittedName>
</protein>
<evidence type="ECO:0000313" key="3">
    <source>
        <dbReference type="Proteomes" id="UP000355283"/>
    </source>
</evidence>
<feature type="compositionally biased region" description="Basic residues" evidence="1">
    <location>
        <begin position="787"/>
        <end position="797"/>
    </location>
</feature>
<feature type="region of interest" description="Disordered" evidence="1">
    <location>
        <begin position="578"/>
        <end position="813"/>
    </location>
</feature>
<accession>A0A4D9CX91</accession>
<gene>
    <name evidence="2" type="ORF">NSK_005554</name>
</gene>
<feature type="compositionally biased region" description="Polar residues" evidence="1">
    <location>
        <begin position="503"/>
        <end position="518"/>
    </location>
</feature>
<evidence type="ECO:0000313" key="2">
    <source>
        <dbReference type="EMBL" id="TFJ83134.1"/>
    </source>
</evidence>
<feature type="region of interest" description="Disordered" evidence="1">
    <location>
        <begin position="50"/>
        <end position="74"/>
    </location>
</feature>
<proteinExistence type="predicted"/>
<dbReference type="AlphaFoldDB" id="A0A4D9CX91"/>
<feature type="compositionally biased region" description="Polar residues" evidence="1">
    <location>
        <begin position="756"/>
        <end position="782"/>
    </location>
</feature>